<feature type="chain" id="PRO_5006615771" description="DUF3551 domain-containing protein" evidence="2">
    <location>
        <begin position="24"/>
        <end position="83"/>
    </location>
</feature>
<name>A0A0S3PTN4_9BRAD</name>
<feature type="signal peptide" evidence="2">
    <location>
        <begin position="1"/>
        <end position="23"/>
    </location>
</feature>
<accession>A0A0S3PTN4</accession>
<feature type="compositionally biased region" description="Basic residues" evidence="1">
    <location>
        <begin position="74"/>
        <end position="83"/>
    </location>
</feature>
<dbReference type="Pfam" id="PF12071">
    <property type="entry name" value="DUF3551"/>
    <property type="match status" value="1"/>
</dbReference>
<evidence type="ECO:0000313" key="3">
    <source>
        <dbReference type="EMBL" id="BAT59182.1"/>
    </source>
</evidence>
<keyword evidence="2" id="KW-0732">Signal</keyword>
<protein>
    <recommendedName>
        <fullName evidence="5">DUF3551 domain-containing protein</fullName>
    </recommendedName>
</protein>
<dbReference type="EMBL" id="AP014946">
    <property type="protein sequence ID" value="BAT59182.1"/>
    <property type="molecule type" value="Genomic_DNA"/>
</dbReference>
<dbReference type="InterPro" id="IPR021937">
    <property type="entry name" value="DUF3551"/>
</dbReference>
<evidence type="ECO:0000256" key="2">
    <source>
        <dbReference type="SAM" id="SignalP"/>
    </source>
</evidence>
<reference evidence="3 4" key="1">
    <citation type="submission" date="2015-08" db="EMBL/GenBank/DDBJ databases">
        <title>Investigation of the bacterial diversity of lava forest soil.</title>
        <authorList>
            <person name="Lee J.S."/>
        </authorList>
    </citation>
    <scope>NUCLEOTIDE SEQUENCE [LARGE SCALE GENOMIC DNA]</scope>
    <source>
        <strain evidence="3 4">GJW-30</strain>
    </source>
</reference>
<feature type="region of interest" description="Disordered" evidence="1">
    <location>
        <begin position="62"/>
        <end position="83"/>
    </location>
</feature>
<organism evidence="3 4">
    <name type="scientific">Variibacter gotjawalensis</name>
    <dbReference type="NCBI Taxonomy" id="1333996"/>
    <lineage>
        <taxon>Bacteria</taxon>
        <taxon>Pseudomonadati</taxon>
        <taxon>Pseudomonadota</taxon>
        <taxon>Alphaproteobacteria</taxon>
        <taxon>Hyphomicrobiales</taxon>
        <taxon>Nitrobacteraceae</taxon>
        <taxon>Variibacter</taxon>
    </lineage>
</organism>
<dbReference type="AlphaFoldDB" id="A0A0S3PTN4"/>
<evidence type="ECO:0008006" key="5">
    <source>
        <dbReference type="Google" id="ProtNLM"/>
    </source>
</evidence>
<sequence>MKLKFAALLALPLLMTSPNDARAQWCAHYEPYIYNCGFSTFQQCLATINGVGGVCSRDYRAMSRTPEAEPAPPVRRKSKKRRR</sequence>
<dbReference type="RefSeq" id="WP_096354220.1">
    <property type="nucleotide sequence ID" value="NZ_AP014946.1"/>
</dbReference>
<dbReference type="Proteomes" id="UP000236884">
    <property type="component" value="Chromosome"/>
</dbReference>
<proteinExistence type="predicted"/>
<evidence type="ECO:0000313" key="4">
    <source>
        <dbReference type="Proteomes" id="UP000236884"/>
    </source>
</evidence>
<gene>
    <name evidence="3" type="ORF">GJW-30_1_01713</name>
</gene>
<dbReference type="KEGG" id="vgo:GJW-30_1_01713"/>
<keyword evidence="4" id="KW-1185">Reference proteome</keyword>
<evidence type="ECO:0000256" key="1">
    <source>
        <dbReference type="SAM" id="MobiDB-lite"/>
    </source>
</evidence>